<reference evidence="1 2" key="1">
    <citation type="submission" date="2016-03" db="EMBL/GenBank/DDBJ databases">
        <title>Genome sequence of Nesiotobacter sp. nov., a moderately halophilic alphaproteobacterium isolated from the Yellow Sea, China.</title>
        <authorList>
            <person name="Zhang G."/>
            <person name="Zhang R."/>
        </authorList>
    </citation>
    <scope>NUCLEOTIDE SEQUENCE [LARGE SCALE GENOMIC DNA]</scope>
    <source>
        <strain evidence="1 2">WB1-6</strain>
    </source>
</reference>
<keyword evidence="2" id="KW-1185">Reference proteome</keyword>
<evidence type="ECO:0000313" key="1">
    <source>
        <dbReference type="EMBL" id="OKL43941.1"/>
    </source>
</evidence>
<dbReference type="STRING" id="197461.A3843_10105"/>
<evidence type="ECO:0000313" key="2">
    <source>
        <dbReference type="Proteomes" id="UP000185783"/>
    </source>
</evidence>
<gene>
    <name evidence="1" type="ORF">A3843_10105</name>
</gene>
<name>A0A1U7JH18_9HYPH</name>
<sequence length="257" mass="29278">MSRRWFWVVVLLVVCWGGALSAEETRKLCRELPQNEAASLIWDASTATFIGLQSRYELAGIHTMPPLASPLVEAWLNRGAGMRLQVLSEQPDRWGIWPVRILRGKRPADDLAKYLLEQGVAFYWNPRGMLRCLDDVDVVYQRAEWSASQAKRGWWSKDGPFLATDSRLYTARGTFQIVRGKVVSVGKTRSTFYLNFGERWTRDFTGIIEVENLDAFRSKGLEPEGLAEKTVEVRGVVQLRGGPEIEIRHPDALRIIE</sequence>
<evidence type="ECO:0008006" key="3">
    <source>
        <dbReference type="Google" id="ProtNLM"/>
    </source>
</evidence>
<dbReference type="AlphaFoldDB" id="A0A1U7JH18"/>
<comment type="caution">
    <text evidence="1">The sequence shown here is derived from an EMBL/GenBank/DDBJ whole genome shotgun (WGS) entry which is preliminary data.</text>
</comment>
<proteinExistence type="predicted"/>
<organism evidence="1 2">
    <name type="scientific">Pseudovibrio exalbescens</name>
    <dbReference type="NCBI Taxonomy" id="197461"/>
    <lineage>
        <taxon>Bacteria</taxon>
        <taxon>Pseudomonadati</taxon>
        <taxon>Pseudomonadota</taxon>
        <taxon>Alphaproteobacteria</taxon>
        <taxon>Hyphomicrobiales</taxon>
        <taxon>Stappiaceae</taxon>
        <taxon>Pseudovibrio</taxon>
    </lineage>
</organism>
<protein>
    <recommendedName>
        <fullName evidence="3">TNase-like domain-containing protein</fullName>
    </recommendedName>
</protein>
<accession>A0A1U7JH18</accession>
<dbReference type="EMBL" id="LVVZ01000015">
    <property type="protein sequence ID" value="OKL43941.1"/>
    <property type="molecule type" value="Genomic_DNA"/>
</dbReference>
<dbReference type="SUPFAM" id="SSF50199">
    <property type="entry name" value="Staphylococcal nuclease"/>
    <property type="match status" value="1"/>
</dbReference>
<dbReference type="InterPro" id="IPR035437">
    <property type="entry name" value="SNase_OB-fold_sf"/>
</dbReference>
<dbReference type="Proteomes" id="UP000185783">
    <property type="component" value="Unassembled WGS sequence"/>
</dbReference>